<dbReference type="Proteomes" id="UP000318336">
    <property type="component" value="Unassembled WGS sequence"/>
</dbReference>
<dbReference type="PANTHER" id="PTHR11049:SF16">
    <property type="entry name" value="PROTEIN VDLD"/>
    <property type="match status" value="1"/>
</dbReference>
<evidence type="ECO:0000256" key="3">
    <source>
        <dbReference type="PROSITE-ProRule" id="PRU01106"/>
    </source>
</evidence>
<evidence type="ECO:0000313" key="5">
    <source>
        <dbReference type="EMBL" id="TQL31922.1"/>
    </source>
</evidence>
<reference evidence="5 6" key="1">
    <citation type="submission" date="2019-06" db="EMBL/GenBank/DDBJ databases">
        <title>Sequencing the genomes of 1000 actinobacteria strains.</title>
        <authorList>
            <person name="Klenk H.-P."/>
        </authorList>
    </citation>
    <scope>NUCLEOTIDE SEQUENCE [LARGE SCALE GENOMIC DNA]</scope>
    <source>
        <strain evidence="5 6">DSM 24617</strain>
    </source>
</reference>
<evidence type="ECO:0000256" key="1">
    <source>
        <dbReference type="ARBA" id="ARBA00010458"/>
    </source>
</evidence>
<dbReference type="Gene3D" id="3.10.129.10">
    <property type="entry name" value="Hotdog Thioesterase"/>
    <property type="match status" value="1"/>
</dbReference>
<accession>A0A542X7W6</accession>
<dbReference type="Pfam" id="PF03061">
    <property type="entry name" value="4HBT"/>
    <property type="match status" value="1"/>
</dbReference>
<dbReference type="AlphaFoldDB" id="A0A542X7W6"/>
<evidence type="ECO:0000313" key="6">
    <source>
        <dbReference type="Proteomes" id="UP000318336"/>
    </source>
</evidence>
<comment type="caution">
    <text evidence="5">The sequence shown here is derived from an EMBL/GenBank/DDBJ whole genome shotgun (WGS) entry which is preliminary data.</text>
</comment>
<keyword evidence="2 3" id="KW-0378">Hydrolase</keyword>
<keyword evidence="6" id="KW-1185">Reference proteome</keyword>
<dbReference type="RefSeq" id="WP_236022189.1">
    <property type="nucleotide sequence ID" value="NZ_CAJTBP010000001.1"/>
</dbReference>
<comment type="similarity">
    <text evidence="1">Belongs to the acyl coenzyme A hydrolase family.</text>
</comment>
<dbReference type="GO" id="GO:0005829">
    <property type="term" value="C:cytosol"/>
    <property type="evidence" value="ECO:0007669"/>
    <property type="project" value="TreeGrafter"/>
</dbReference>
<dbReference type="PANTHER" id="PTHR11049">
    <property type="entry name" value="ACYL COENZYME A THIOESTER HYDROLASE"/>
    <property type="match status" value="1"/>
</dbReference>
<dbReference type="InterPro" id="IPR040170">
    <property type="entry name" value="Cytosol_ACT"/>
</dbReference>
<dbReference type="PROSITE" id="PS51770">
    <property type="entry name" value="HOTDOG_ACOT"/>
    <property type="match status" value="1"/>
</dbReference>
<dbReference type="GO" id="GO:0006637">
    <property type="term" value="P:acyl-CoA metabolic process"/>
    <property type="evidence" value="ECO:0007669"/>
    <property type="project" value="TreeGrafter"/>
</dbReference>
<dbReference type="InterPro" id="IPR033120">
    <property type="entry name" value="HOTDOG_ACOT"/>
</dbReference>
<evidence type="ECO:0000256" key="2">
    <source>
        <dbReference type="ARBA" id="ARBA00022801"/>
    </source>
</evidence>
<sequence length="187" mass="20479">MADQLQEAPVGAGMVDAVNAPTDDFETAPRDTRLTLAHIMSAHDTNLLGTVHGGVIMKFVDDAAGTAAARYSGGPAVTASMDEMLFLAPVRVGDVVTVKAQVNWAGRTSMEVGCRVETTRWDDLSDPVHVATAYLVMVAVDGEGKPRGVRELQPRTREEQRRFREATIRREHRLARREAILRSREQG</sequence>
<dbReference type="InterPro" id="IPR006683">
    <property type="entry name" value="Thioestr_dom"/>
</dbReference>
<evidence type="ECO:0000259" key="4">
    <source>
        <dbReference type="PROSITE" id="PS51770"/>
    </source>
</evidence>
<proteinExistence type="inferred from homology"/>
<gene>
    <name evidence="5" type="ORF">FB554_0037</name>
</gene>
<feature type="domain" description="HotDog ACOT-type" evidence="4">
    <location>
        <begin position="30"/>
        <end position="143"/>
    </location>
</feature>
<dbReference type="GO" id="GO:0052816">
    <property type="term" value="F:long-chain fatty acyl-CoA hydrolase activity"/>
    <property type="evidence" value="ECO:0007669"/>
    <property type="project" value="TreeGrafter"/>
</dbReference>
<dbReference type="SUPFAM" id="SSF54637">
    <property type="entry name" value="Thioesterase/thiol ester dehydrase-isomerase"/>
    <property type="match status" value="1"/>
</dbReference>
<dbReference type="InterPro" id="IPR029069">
    <property type="entry name" value="HotDog_dom_sf"/>
</dbReference>
<protein>
    <submittedName>
        <fullName evidence="5">Acyl-CoA hydrolase</fullName>
    </submittedName>
</protein>
<organism evidence="5 6">
    <name type="scientific">Barrientosiimonas humi</name>
    <dbReference type="NCBI Taxonomy" id="999931"/>
    <lineage>
        <taxon>Bacteria</taxon>
        <taxon>Bacillati</taxon>
        <taxon>Actinomycetota</taxon>
        <taxon>Actinomycetes</taxon>
        <taxon>Micrococcales</taxon>
        <taxon>Dermacoccaceae</taxon>
        <taxon>Barrientosiimonas</taxon>
    </lineage>
</organism>
<dbReference type="FunFam" id="3.10.129.10:FF:000024">
    <property type="entry name" value="Acyl-CoA hydrolase"/>
    <property type="match status" value="1"/>
</dbReference>
<dbReference type="CDD" id="cd03442">
    <property type="entry name" value="BFIT_BACH"/>
    <property type="match status" value="1"/>
</dbReference>
<name>A0A542X7W6_9MICO</name>
<dbReference type="EMBL" id="VFOK01000001">
    <property type="protein sequence ID" value="TQL31922.1"/>
    <property type="molecule type" value="Genomic_DNA"/>
</dbReference>